<evidence type="ECO:0000256" key="2">
    <source>
        <dbReference type="ARBA" id="ARBA00022448"/>
    </source>
</evidence>
<feature type="transmembrane region" description="Helical" evidence="8">
    <location>
        <begin position="422"/>
        <end position="444"/>
    </location>
</feature>
<feature type="coiled-coil region" evidence="7">
    <location>
        <begin position="373"/>
        <end position="415"/>
    </location>
</feature>
<organism evidence="9 10">
    <name type="scientific">Croceicoccus mobilis</name>
    <dbReference type="NCBI Taxonomy" id="1703339"/>
    <lineage>
        <taxon>Bacteria</taxon>
        <taxon>Pseudomonadati</taxon>
        <taxon>Pseudomonadota</taxon>
        <taxon>Alphaproteobacteria</taxon>
        <taxon>Sphingomonadales</taxon>
        <taxon>Erythrobacteraceae</taxon>
        <taxon>Croceicoccus</taxon>
    </lineage>
</organism>
<dbReference type="SUPFAM" id="SSF103473">
    <property type="entry name" value="MFS general substrate transporter"/>
    <property type="match status" value="1"/>
</dbReference>
<dbReference type="PANTHER" id="PTHR23522:SF4">
    <property type="entry name" value="NUCLEOSIDE PERMEASE NUPG-RELATED"/>
    <property type="match status" value="1"/>
</dbReference>
<keyword evidence="3" id="KW-1003">Cell membrane</keyword>
<gene>
    <name evidence="9" type="ORF">GCM10010990_31560</name>
</gene>
<dbReference type="Gene3D" id="1.20.1250.20">
    <property type="entry name" value="MFS general substrate transporter like domains"/>
    <property type="match status" value="2"/>
</dbReference>
<keyword evidence="2" id="KW-0813">Transport</keyword>
<protein>
    <submittedName>
        <fullName evidence="9">MFS transporter</fullName>
    </submittedName>
</protein>
<dbReference type="Pfam" id="PF03825">
    <property type="entry name" value="Nuc_H_symport"/>
    <property type="match status" value="1"/>
</dbReference>
<dbReference type="OrthoDB" id="9150135at2"/>
<feature type="transmembrane region" description="Helical" evidence="8">
    <location>
        <begin position="163"/>
        <end position="182"/>
    </location>
</feature>
<feature type="transmembrane region" description="Helical" evidence="8">
    <location>
        <begin position="248"/>
        <end position="265"/>
    </location>
</feature>
<sequence>MNLILRFQLSLMMFAQSFVWGAWYVTAPNYLGTIGFTPADFGWTYSVGPIAGVISPIFVGILADRYVSAEKVLGGINFFGAAAMLLATVLMQDSAPSPTLINFVFFLYMLAFYPTFALLATLTMRHIEDPQKHFPGIRVWGTIGWIVAGFVLTWTGWEKSIDMFYLAVISGLMMGVYCFFLPNTRPMAEGRMDWRQMVGAQAWVLLKNRSFLIFMVCSWLICIPLAFYQQIVSRVVEMADMPIGQTMAYGQISEIVFMVVMPFFFIRLGVKWMLAAGMAAWLLRYVLFALGAPMEISWMILIGIMLHGVCQDFFVVTGQIYTDQLAPKAIRAQAQGMLVILTLGLGMAIGAQLAGYVETRFTPPQSTEYAQMVQDKGRQIVQLEAERNNASADRRDALDTQIAVLQAERKDAREAELKNKNWTFIFGIPAALSALALLLFVVLFRDDRLPLRRKSNVMRKTGVAADGSSAAA</sequence>
<name>A0A916Z823_9SPHN</name>
<dbReference type="GO" id="GO:0015212">
    <property type="term" value="F:cytidine transmembrane transporter activity"/>
    <property type="evidence" value="ECO:0007669"/>
    <property type="project" value="TreeGrafter"/>
</dbReference>
<evidence type="ECO:0000256" key="3">
    <source>
        <dbReference type="ARBA" id="ARBA00022475"/>
    </source>
</evidence>
<comment type="subcellular location">
    <subcellularLocation>
        <location evidence="1">Cell membrane</location>
        <topology evidence="1">Multi-pass membrane protein</topology>
    </subcellularLocation>
</comment>
<keyword evidence="6 8" id="KW-0472">Membrane</keyword>
<proteinExistence type="predicted"/>
<keyword evidence="5 8" id="KW-1133">Transmembrane helix</keyword>
<evidence type="ECO:0000256" key="5">
    <source>
        <dbReference type="ARBA" id="ARBA00022989"/>
    </source>
</evidence>
<accession>A0A916Z823</accession>
<reference evidence="9" key="1">
    <citation type="journal article" date="2014" name="Int. J. Syst. Evol. Microbiol.">
        <title>Complete genome sequence of Corynebacterium casei LMG S-19264T (=DSM 44701T), isolated from a smear-ripened cheese.</title>
        <authorList>
            <consortium name="US DOE Joint Genome Institute (JGI-PGF)"/>
            <person name="Walter F."/>
            <person name="Albersmeier A."/>
            <person name="Kalinowski J."/>
            <person name="Ruckert C."/>
        </authorList>
    </citation>
    <scope>NUCLEOTIDE SEQUENCE</scope>
    <source>
        <strain evidence="9">CGMCC 1.15360</strain>
    </source>
</reference>
<dbReference type="PANTHER" id="PTHR23522">
    <property type="entry name" value="BLL5896 PROTEIN"/>
    <property type="match status" value="1"/>
</dbReference>
<evidence type="ECO:0000256" key="1">
    <source>
        <dbReference type="ARBA" id="ARBA00004651"/>
    </source>
</evidence>
<feature type="transmembrane region" description="Helical" evidence="8">
    <location>
        <begin position="7"/>
        <end position="25"/>
    </location>
</feature>
<dbReference type="Proteomes" id="UP000612349">
    <property type="component" value="Unassembled WGS sequence"/>
</dbReference>
<keyword evidence="4 8" id="KW-0812">Transmembrane</keyword>
<dbReference type="RefSeq" id="WP_066772025.1">
    <property type="nucleotide sequence ID" value="NZ_BMIP01000008.1"/>
</dbReference>
<feature type="transmembrane region" description="Helical" evidence="8">
    <location>
        <begin position="72"/>
        <end position="91"/>
    </location>
</feature>
<feature type="transmembrane region" description="Helical" evidence="8">
    <location>
        <begin position="136"/>
        <end position="157"/>
    </location>
</feature>
<evidence type="ECO:0000256" key="7">
    <source>
        <dbReference type="SAM" id="Coils"/>
    </source>
</evidence>
<keyword evidence="7" id="KW-0175">Coiled coil</keyword>
<evidence type="ECO:0000313" key="10">
    <source>
        <dbReference type="Proteomes" id="UP000612349"/>
    </source>
</evidence>
<keyword evidence="10" id="KW-1185">Reference proteome</keyword>
<evidence type="ECO:0000256" key="4">
    <source>
        <dbReference type="ARBA" id="ARBA00022692"/>
    </source>
</evidence>
<evidence type="ECO:0000313" key="9">
    <source>
        <dbReference type="EMBL" id="GGD79358.1"/>
    </source>
</evidence>
<feature type="transmembrane region" description="Helical" evidence="8">
    <location>
        <begin position="103"/>
        <end position="124"/>
    </location>
</feature>
<feature type="transmembrane region" description="Helical" evidence="8">
    <location>
        <begin position="337"/>
        <end position="357"/>
    </location>
</feature>
<evidence type="ECO:0000256" key="6">
    <source>
        <dbReference type="ARBA" id="ARBA00023136"/>
    </source>
</evidence>
<dbReference type="GO" id="GO:0005886">
    <property type="term" value="C:plasma membrane"/>
    <property type="evidence" value="ECO:0007669"/>
    <property type="project" value="UniProtKB-SubCell"/>
</dbReference>
<dbReference type="InterPro" id="IPR036259">
    <property type="entry name" value="MFS_trans_sf"/>
</dbReference>
<dbReference type="InterPro" id="IPR004740">
    <property type="entry name" value="Nuc_H_symport"/>
</dbReference>
<dbReference type="GO" id="GO:0015213">
    <property type="term" value="F:uridine transmembrane transporter activity"/>
    <property type="evidence" value="ECO:0007669"/>
    <property type="project" value="TreeGrafter"/>
</dbReference>
<evidence type="ECO:0000256" key="8">
    <source>
        <dbReference type="SAM" id="Phobius"/>
    </source>
</evidence>
<feature type="transmembrane region" description="Helical" evidence="8">
    <location>
        <begin position="45"/>
        <end position="63"/>
    </location>
</feature>
<dbReference type="AlphaFoldDB" id="A0A916Z823"/>
<dbReference type="EMBL" id="BMIP01000008">
    <property type="protein sequence ID" value="GGD79358.1"/>
    <property type="molecule type" value="Genomic_DNA"/>
</dbReference>
<comment type="caution">
    <text evidence="9">The sequence shown here is derived from an EMBL/GenBank/DDBJ whole genome shotgun (WGS) entry which is preliminary data.</text>
</comment>
<feature type="transmembrane region" description="Helical" evidence="8">
    <location>
        <begin position="211"/>
        <end position="228"/>
    </location>
</feature>
<reference evidence="9" key="2">
    <citation type="submission" date="2020-09" db="EMBL/GenBank/DDBJ databases">
        <authorList>
            <person name="Sun Q."/>
            <person name="Zhou Y."/>
        </authorList>
    </citation>
    <scope>NUCLEOTIDE SEQUENCE</scope>
    <source>
        <strain evidence="9">CGMCC 1.15360</strain>
    </source>
</reference>